<dbReference type="EMBL" id="MRCG01000006">
    <property type="protein sequence ID" value="OKH48409.1"/>
    <property type="molecule type" value="Genomic_DNA"/>
</dbReference>
<protein>
    <recommendedName>
        <fullName evidence="1">Polysaccharide pyruvyl transferase domain-containing protein</fullName>
    </recommendedName>
</protein>
<reference evidence="2 3" key="1">
    <citation type="submission" date="2016-11" db="EMBL/GenBank/DDBJ databases">
        <title>Draft Genome Sequences of Nine Cyanobacterial Strains from Diverse Habitats.</title>
        <authorList>
            <person name="Zhu T."/>
            <person name="Hou S."/>
            <person name="Lu X."/>
            <person name="Hess W.R."/>
        </authorList>
    </citation>
    <scope>NUCLEOTIDE SEQUENCE [LARGE SCALE GENOMIC DNA]</scope>
    <source>
        <strain evidence="2 3">NIES-30</strain>
    </source>
</reference>
<feature type="domain" description="Polysaccharide pyruvyl transferase" evidence="1">
    <location>
        <begin position="18"/>
        <end position="194"/>
    </location>
</feature>
<dbReference type="RefSeq" id="WP_073608336.1">
    <property type="nucleotide sequence ID" value="NZ_MRCG01000006.1"/>
</dbReference>
<sequence length="289" mass="33571">MKLYYFKKKEGNFGDDLNDWLWRQFFPNTFDEDDSVVFFGIGTIINDRIYDRAPNAKKIIIFGSGVGYGKTPLKNLPIINEKWSVYCLRGPLSSNALGLEPEKAVTDGAILIRRLFKPHKEKVYKFSYMPHVDQAEKHAHRWQSICQKIGFGFIDPRWQREDVLNTLCQTEILITEAMHGAIVADALRIPWIPVKTARNIFEFKWWDWCVSVGLHYEPRLMQGFSEKKNGFLVATEWMAEKAIINQFMEITKSPSPFLSKESKVEQLTIKMEEAVEYLRKDISSGIFSN</sequence>
<comment type="caution">
    <text evidence="2">The sequence shown here is derived from an EMBL/GenBank/DDBJ whole genome shotgun (WGS) entry which is preliminary data.</text>
</comment>
<gene>
    <name evidence="2" type="ORF">NIES30_10315</name>
</gene>
<dbReference type="OrthoDB" id="9803627at2"/>
<dbReference type="InterPro" id="IPR007345">
    <property type="entry name" value="Polysacch_pyruvyl_Trfase"/>
</dbReference>
<organism evidence="2 3">
    <name type="scientific">Phormidium tenue NIES-30</name>
    <dbReference type="NCBI Taxonomy" id="549789"/>
    <lineage>
        <taxon>Bacteria</taxon>
        <taxon>Bacillati</taxon>
        <taxon>Cyanobacteriota</taxon>
        <taxon>Cyanophyceae</taxon>
        <taxon>Oscillatoriophycideae</taxon>
        <taxon>Oscillatoriales</taxon>
        <taxon>Oscillatoriaceae</taxon>
        <taxon>Phormidium</taxon>
    </lineage>
</organism>
<evidence type="ECO:0000313" key="3">
    <source>
        <dbReference type="Proteomes" id="UP000185557"/>
    </source>
</evidence>
<dbReference type="STRING" id="549789.NIES30_10315"/>
<dbReference type="Proteomes" id="UP000185557">
    <property type="component" value="Unassembled WGS sequence"/>
</dbReference>
<proteinExistence type="predicted"/>
<name>A0A1U7J6B6_9CYAN</name>
<dbReference type="Pfam" id="PF04230">
    <property type="entry name" value="PS_pyruv_trans"/>
    <property type="match status" value="1"/>
</dbReference>
<evidence type="ECO:0000313" key="2">
    <source>
        <dbReference type="EMBL" id="OKH48409.1"/>
    </source>
</evidence>
<accession>A0A1U7J6B6</accession>
<evidence type="ECO:0000259" key="1">
    <source>
        <dbReference type="Pfam" id="PF04230"/>
    </source>
</evidence>
<dbReference type="AlphaFoldDB" id="A0A1U7J6B6"/>
<keyword evidence="3" id="KW-1185">Reference proteome</keyword>